<evidence type="ECO:0000256" key="1">
    <source>
        <dbReference type="ARBA" id="ARBA00022448"/>
    </source>
</evidence>
<accession>M3C2T0</accession>
<comment type="caution">
    <text evidence="3">The sequence shown here is derived from an EMBL/GenBank/DDBJ whole genome shotgun (WGS) entry which is preliminary data.</text>
</comment>
<evidence type="ECO:0000256" key="2">
    <source>
        <dbReference type="ARBA" id="ARBA00022967"/>
    </source>
</evidence>
<organism evidence="3 4">
    <name type="scientific">Streptomyces gancidicus BKS 13-15</name>
    <dbReference type="NCBI Taxonomy" id="1284664"/>
    <lineage>
        <taxon>Bacteria</taxon>
        <taxon>Bacillati</taxon>
        <taxon>Actinomycetota</taxon>
        <taxon>Actinomycetes</taxon>
        <taxon>Kitasatosporales</taxon>
        <taxon>Streptomycetaceae</taxon>
        <taxon>Streptomyces</taxon>
        <taxon>Streptomyces pseudogriseolus group</taxon>
    </lineage>
</organism>
<sequence>MGGPRDGLAAAYAHRLAVLRSGRVEADGSPEDVFTESLLTRVYDQPVEVLPHPRGGTPLVLPVRQR</sequence>
<dbReference type="GO" id="GO:0005524">
    <property type="term" value="F:ATP binding"/>
    <property type="evidence" value="ECO:0007669"/>
    <property type="project" value="UniProtKB-KW"/>
</dbReference>
<dbReference type="PATRIC" id="fig|1284664.3.peg.505"/>
<keyword evidence="2" id="KW-1278">Translocase</keyword>
<dbReference type="EMBL" id="AOHP01000015">
    <property type="protein sequence ID" value="EMF30629.1"/>
    <property type="molecule type" value="Genomic_DNA"/>
</dbReference>
<dbReference type="PANTHER" id="PTHR42794:SF1">
    <property type="entry name" value="HEMIN IMPORT ATP-BINDING PROTEIN HMUV"/>
    <property type="match status" value="1"/>
</dbReference>
<protein>
    <submittedName>
        <fullName evidence="3">Hemin importer ATP-binding subunit</fullName>
    </submittedName>
</protein>
<proteinExistence type="predicted"/>
<dbReference type="PANTHER" id="PTHR42794">
    <property type="entry name" value="HEMIN IMPORT ATP-BINDING PROTEIN HMUV"/>
    <property type="match status" value="1"/>
</dbReference>
<keyword evidence="3" id="KW-0067">ATP-binding</keyword>
<keyword evidence="4" id="KW-1185">Reference proteome</keyword>
<name>M3C2T0_STREZ</name>
<evidence type="ECO:0000313" key="3">
    <source>
        <dbReference type="EMBL" id="EMF30629.1"/>
    </source>
</evidence>
<dbReference type="AlphaFoldDB" id="M3C2T0"/>
<dbReference type="RefSeq" id="WP_006130064.1">
    <property type="nucleotide sequence ID" value="NZ_AOHP01000015.1"/>
</dbReference>
<dbReference type="Proteomes" id="UP000011732">
    <property type="component" value="Unassembled WGS sequence"/>
</dbReference>
<evidence type="ECO:0000313" key="4">
    <source>
        <dbReference type="Proteomes" id="UP000011732"/>
    </source>
</evidence>
<gene>
    <name evidence="3" type="primary">hmuV</name>
    <name evidence="3" type="ORF">H114_02514</name>
</gene>
<reference evidence="3 4" key="1">
    <citation type="journal article" date="2013" name="Genome Announc.">
        <title>Draft Genome Sequence of Streptomyces gancidicus Strain BKS 13-15.</title>
        <authorList>
            <person name="Kumar S."/>
            <person name="Kaur N."/>
            <person name="Singh N.K."/>
            <person name="Raghava G.P."/>
            <person name="Mayilraj S."/>
        </authorList>
    </citation>
    <scope>NUCLEOTIDE SEQUENCE [LARGE SCALE GENOMIC DNA]</scope>
    <source>
        <strain evidence="3 4">BKS 13-15</strain>
    </source>
</reference>
<keyword evidence="3" id="KW-0547">Nucleotide-binding</keyword>
<keyword evidence="1" id="KW-0813">Transport</keyword>